<protein>
    <submittedName>
        <fullName evidence="6">TetR family transcriptional regulator</fullName>
    </submittedName>
</protein>
<reference evidence="6" key="1">
    <citation type="journal article" date="2014" name="Int. J. Syst. Evol. Microbiol.">
        <title>Complete genome sequence of Corynebacterium casei LMG S-19264T (=DSM 44701T), isolated from a smear-ripened cheese.</title>
        <authorList>
            <consortium name="US DOE Joint Genome Institute (JGI-PGF)"/>
            <person name="Walter F."/>
            <person name="Albersmeier A."/>
            <person name="Kalinowski J."/>
            <person name="Ruckert C."/>
        </authorList>
    </citation>
    <scope>NUCLEOTIDE SEQUENCE</scope>
    <source>
        <strain evidence="6">CGMCC 1.15388</strain>
    </source>
</reference>
<dbReference type="InterPro" id="IPR001647">
    <property type="entry name" value="HTH_TetR"/>
</dbReference>
<sequence length="189" mass="21425">MTPSPRGRRYLHREQQIIEHARQIAEREGWASVTTRRLAQEINHSQPVIYQHFRSRDHVLAAVVTQGFLELTSLIREAASGPGCALEQLCWSYLDFGRQNPALYEAMFTNHTRLRFAQEDTPAELRESFDALTGIILQETGQMSNNDAAALTELFWATCHGLTSLHLAGRIPGTHLEAQVKRICTMIRS</sequence>
<feature type="domain" description="HTH tetR-type" evidence="5">
    <location>
        <begin position="11"/>
        <end position="71"/>
    </location>
</feature>
<dbReference type="Proteomes" id="UP000633136">
    <property type="component" value="Unassembled WGS sequence"/>
</dbReference>
<dbReference type="EMBL" id="BMIS01000005">
    <property type="protein sequence ID" value="GGE67475.1"/>
    <property type="molecule type" value="Genomic_DNA"/>
</dbReference>
<dbReference type="GO" id="GO:0000976">
    <property type="term" value="F:transcription cis-regulatory region binding"/>
    <property type="evidence" value="ECO:0007669"/>
    <property type="project" value="TreeGrafter"/>
</dbReference>
<dbReference type="SUPFAM" id="SSF48498">
    <property type="entry name" value="Tetracyclin repressor-like, C-terminal domain"/>
    <property type="match status" value="1"/>
</dbReference>
<evidence type="ECO:0000259" key="5">
    <source>
        <dbReference type="PROSITE" id="PS50977"/>
    </source>
</evidence>
<dbReference type="Pfam" id="PF13305">
    <property type="entry name" value="TetR_C_33"/>
    <property type="match status" value="1"/>
</dbReference>
<dbReference type="GO" id="GO:0003700">
    <property type="term" value="F:DNA-binding transcription factor activity"/>
    <property type="evidence" value="ECO:0007669"/>
    <property type="project" value="TreeGrafter"/>
</dbReference>
<keyword evidence="7" id="KW-1185">Reference proteome</keyword>
<dbReference type="InterPro" id="IPR009057">
    <property type="entry name" value="Homeodomain-like_sf"/>
</dbReference>
<proteinExistence type="predicted"/>
<dbReference type="RefSeq" id="WP_188684023.1">
    <property type="nucleotide sequence ID" value="NZ_BMIS01000005.1"/>
</dbReference>
<keyword evidence="1" id="KW-0805">Transcription regulation</keyword>
<name>A0A917AQK1_9MICC</name>
<dbReference type="PANTHER" id="PTHR30055">
    <property type="entry name" value="HTH-TYPE TRANSCRIPTIONAL REGULATOR RUTR"/>
    <property type="match status" value="1"/>
</dbReference>
<comment type="caution">
    <text evidence="6">The sequence shown here is derived from an EMBL/GenBank/DDBJ whole genome shotgun (WGS) entry which is preliminary data.</text>
</comment>
<evidence type="ECO:0000256" key="4">
    <source>
        <dbReference type="PROSITE-ProRule" id="PRU00335"/>
    </source>
</evidence>
<dbReference type="AlphaFoldDB" id="A0A917AQK1"/>
<dbReference type="SUPFAM" id="SSF46689">
    <property type="entry name" value="Homeodomain-like"/>
    <property type="match status" value="1"/>
</dbReference>
<evidence type="ECO:0000313" key="6">
    <source>
        <dbReference type="EMBL" id="GGE67475.1"/>
    </source>
</evidence>
<gene>
    <name evidence="6" type="ORF">GCM10011401_13540</name>
</gene>
<accession>A0A917AQK1</accession>
<keyword evidence="3" id="KW-0804">Transcription</keyword>
<evidence type="ECO:0000313" key="7">
    <source>
        <dbReference type="Proteomes" id="UP000633136"/>
    </source>
</evidence>
<dbReference type="Gene3D" id="1.10.357.10">
    <property type="entry name" value="Tetracycline Repressor, domain 2"/>
    <property type="match status" value="1"/>
</dbReference>
<organism evidence="6 7">
    <name type="scientific">Nesterenkonia cremea</name>
    <dbReference type="NCBI Taxonomy" id="1882340"/>
    <lineage>
        <taxon>Bacteria</taxon>
        <taxon>Bacillati</taxon>
        <taxon>Actinomycetota</taxon>
        <taxon>Actinomycetes</taxon>
        <taxon>Micrococcales</taxon>
        <taxon>Micrococcaceae</taxon>
        <taxon>Nesterenkonia</taxon>
    </lineage>
</organism>
<evidence type="ECO:0000256" key="2">
    <source>
        <dbReference type="ARBA" id="ARBA00023125"/>
    </source>
</evidence>
<evidence type="ECO:0000256" key="3">
    <source>
        <dbReference type="ARBA" id="ARBA00023163"/>
    </source>
</evidence>
<dbReference type="InterPro" id="IPR050109">
    <property type="entry name" value="HTH-type_TetR-like_transc_reg"/>
</dbReference>
<dbReference type="PANTHER" id="PTHR30055:SF234">
    <property type="entry name" value="HTH-TYPE TRANSCRIPTIONAL REGULATOR BETI"/>
    <property type="match status" value="1"/>
</dbReference>
<keyword evidence="2 4" id="KW-0238">DNA-binding</keyword>
<reference evidence="6" key="2">
    <citation type="submission" date="2020-09" db="EMBL/GenBank/DDBJ databases">
        <authorList>
            <person name="Sun Q."/>
            <person name="Zhou Y."/>
        </authorList>
    </citation>
    <scope>NUCLEOTIDE SEQUENCE</scope>
    <source>
        <strain evidence="6">CGMCC 1.15388</strain>
    </source>
</reference>
<dbReference type="Pfam" id="PF00440">
    <property type="entry name" value="TetR_N"/>
    <property type="match status" value="1"/>
</dbReference>
<dbReference type="InterPro" id="IPR025996">
    <property type="entry name" value="MT1864/Rv1816-like_C"/>
</dbReference>
<evidence type="ECO:0000256" key="1">
    <source>
        <dbReference type="ARBA" id="ARBA00023015"/>
    </source>
</evidence>
<feature type="DNA-binding region" description="H-T-H motif" evidence="4">
    <location>
        <begin position="34"/>
        <end position="53"/>
    </location>
</feature>
<dbReference type="PROSITE" id="PS50977">
    <property type="entry name" value="HTH_TETR_2"/>
    <property type="match status" value="1"/>
</dbReference>
<dbReference type="InterPro" id="IPR036271">
    <property type="entry name" value="Tet_transcr_reg_TetR-rel_C_sf"/>
</dbReference>